<evidence type="ECO:0000313" key="1">
    <source>
        <dbReference type="EMBL" id="OEL21472.1"/>
    </source>
</evidence>
<gene>
    <name evidence="1" type="ORF">BAE44_0017507</name>
</gene>
<reference evidence="1 2" key="1">
    <citation type="submission" date="2016-09" db="EMBL/GenBank/DDBJ databases">
        <title>The draft genome of Dichanthelium oligosanthes: A C3 panicoid grass species.</title>
        <authorList>
            <person name="Studer A.J."/>
            <person name="Schnable J.C."/>
            <person name="Brutnell T.P."/>
        </authorList>
    </citation>
    <scope>NUCLEOTIDE SEQUENCE [LARGE SCALE GENOMIC DNA]</scope>
    <source>
        <strain evidence="2">cv. Kellogg 1175</strain>
        <tissue evidence="1">Leaf</tissue>
    </source>
</reference>
<dbReference type="Proteomes" id="UP000095767">
    <property type="component" value="Unassembled WGS sequence"/>
</dbReference>
<accession>A0A1E5V8K1</accession>
<dbReference type="OrthoDB" id="636737at2759"/>
<dbReference type="AlphaFoldDB" id="A0A1E5V8K1"/>
<feature type="non-terminal residue" evidence="1">
    <location>
        <position position="1"/>
    </location>
</feature>
<keyword evidence="2" id="KW-1185">Reference proteome</keyword>
<comment type="caution">
    <text evidence="1">The sequence shown here is derived from an EMBL/GenBank/DDBJ whole genome shotgun (WGS) entry which is preliminary data.</text>
</comment>
<sequence>VDKFRTSDGKHSKLMILIMGTSKCYMFMRALILAIMAISVAMNAAFIAALVIKDCGVGNKKNPFTDATDTDDHVLVELEDTVKALGTGVDPVLGSECETTLQEEETFDVGETSKLSQYHWGQTVGNAKNLILPYGQASTSKFHSTKKKLDMLCYRVVKGFANGETFAKFLDDFWGNLFDLHGKLTEKGKIISMCPEQGNWTLPAVVELRRVAKSTGMGSNSTSYWAPCPLEELNAMTFLVQKCPSQQVAQQAFKSNDRGGYDEKLVGLAAEMAIFGDIFPSGEFSPNVVVDSDVLLLGKQPVPLGEYSTVLNRLQGILETAFLDPVHPISICECTETASTGWPDGSPRISAVAMLRRLRQVEAYIFDPRRATVNDKGKEDMKSVLNRYKLWLNKVAFEEY</sequence>
<dbReference type="EMBL" id="LWDX02047780">
    <property type="protein sequence ID" value="OEL21472.1"/>
    <property type="molecule type" value="Genomic_DNA"/>
</dbReference>
<organism evidence="1 2">
    <name type="scientific">Dichanthelium oligosanthes</name>
    <dbReference type="NCBI Taxonomy" id="888268"/>
    <lineage>
        <taxon>Eukaryota</taxon>
        <taxon>Viridiplantae</taxon>
        <taxon>Streptophyta</taxon>
        <taxon>Embryophyta</taxon>
        <taxon>Tracheophyta</taxon>
        <taxon>Spermatophyta</taxon>
        <taxon>Magnoliopsida</taxon>
        <taxon>Liliopsida</taxon>
        <taxon>Poales</taxon>
        <taxon>Poaceae</taxon>
        <taxon>PACMAD clade</taxon>
        <taxon>Panicoideae</taxon>
        <taxon>Panicodae</taxon>
        <taxon>Paniceae</taxon>
        <taxon>Dichantheliinae</taxon>
        <taxon>Dichanthelium</taxon>
    </lineage>
</organism>
<dbReference type="STRING" id="888268.A0A1E5V8K1"/>
<evidence type="ECO:0000313" key="2">
    <source>
        <dbReference type="Proteomes" id="UP000095767"/>
    </source>
</evidence>
<proteinExistence type="predicted"/>
<name>A0A1E5V8K1_9POAL</name>
<protein>
    <submittedName>
        <fullName evidence="1">Uncharacterized protein</fullName>
    </submittedName>
</protein>